<keyword evidence="4" id="KW-0804">Transcription</keyword>
<evidence type="ECO:0000313" key="6">
    <source>
        <dbReference type="EMBL" id="TPG52202.1"/>
    </source>
</evidence>
<sequence>MDNLLGITSFVRTAELQSFVGAARVLGLSPSAVGKNVAKLETALNVRLLHRTTRRVGLTDEGALFLYRCRRILDDLREAEIAVSDAGAVPRGTLRVSLPTIGYRFLVPHLPAFRAVYPNVELDLHCNDRLVDLIEEGMDVAIRGGELADSSLVARTLGTFAFVLCASPAYIEVHGHPHSVDGLASHDAVRFRYPGSGQLQPWPIRIDQHPRTILACSNMEGVRAAALNGLGIAYMPDFLAEDAVRNGGLCRLLDAEVRSEGQFSLVWPSARLVSSRLRAFIDFATAKLFHDSAAAQRD</sequence>
<dbReference type="GO" id="GO:0006351">
    <property type="term" value="P:DNA-templated transcription"/>
    <property type="evidence" value="ECO:0007669"/>
    <property type="project" value="TreeGrafter"/>
</dbReference>
<dbReference type="OrthoDB" id="9786526at2"/>
<dbReference type="Pfam" id="PF03466">
    <property type="entry name" value="LysR_substrate"/>
    <property type="match status" value="1"/>
</dbReference>
<dbReference type="PANTHER" id="PTHR30537">
    <property type="entry name" value="HTH-TYPE TRANSCRIPTIONAL REGULATOR"/>
    <property type="match status" value="1"/>
</dbReference>
<dbReference type="Gene3D" id="3.40.190.290">
    <property type="match status" value="1"/>
</dbReference>
<dbReference type="Pfam" id="PF00126">
    <property type="entry name" value="HTH_1"/>
    <property type="match status" value="1"/>
</dbReference>
<comment type="caution">
    <text evidence="6">The sequence shown here is derived from an EMBL/GenBank/DDBJ whole genome shotgun (WGS) entry which is preliminary data.</text>
</comment>
<organism evidence="6 7">
    <name type="scientific">Sphingomonas glacialis</name>
    <dbReference type="NCBI Taxonomy" id="658225"/>
    <lineage>
        <taxon>Bacteria</taxon>
        <taxon>Pseudomonadati</taxon>
        <taxon>Pseudomonadota</taxon>
        <taxon>Alphaproteobacteria</taxon>
        <taxon>Sphingomonadales</taxon>
        <taxon>Sphingomonadaceae</taxon>
        <taxon>Sphingomonas</taxon>
    </lineage>
</organism>
<protein>
    <submittedName>
        <fullName evidence="6">LysR family transcriptional regulator</fullName>
    </submittedName>
</protein>
<dbReference type="SUPFAM" id="SSF53850">
    <property type="entry name" value="Periplasmic binding protein-like II"/>
    <property type="match status" value="1"/>
</dbReference>
<accession>A0A502FSI1</accession>
<dbReference type="InterPro" id="IPR058163">
    <property type="entry name" value="LysR-type_TF_proteobact-type"/>
</dbReference>
<evidence type="ECO:0000256" key="4">
    <source>
        <dbReference type="ARBA" id="ARBA00023163"/>
    </source>
</evidence>
<reference evidence="6 7" key="1">
    <citation type="journal article" date="2019" name="Environ. Microbiol.">
        <title>Species interactions and distinct microbial communities in high Arctic permafrost affected cryosols are associated with the CH4 and CO2 gas fluxes.</title>
        <authorList>
            <person name="Altshuler I."/>
            <person name="Hamel J."/>
            <person name="Turney S."/>
            <person name="Magnuson E."/>
            <person name="Levesque R."/>
            <person name="Greer C."/>
            <person name="Whyte L.G."/>
        </authorList>
    </citation>
    <scope>NUCLEOTIDE SEQUENCE [LARGE SCALE GENOMIC DNA]</scope>
    <source>
        <strain evidence="6 7">E6.1</strain>
    </source>
</reference>
<name>A0A502FSI1_9SPHN</name>
<dbReference type="Proteomes" id="UP000319931">
    <property type="component" value="Unassembled WGS sequence"/>
</dbReference>
<dbReference type="SUPFAM" id="SSF46785">
    <property type="entry name" value="Winged helix' DNA-binding domain"/>
    <property type="match status" value="1"/>
</dbReference>
<comment type="similarity">
    <text evidence="1">Belongs to the LysR transcriptional regulatory family.</text>
</comment>
<dbReference type="PANTHER" id="PTHR30537:SF72">
    <property type="entry name" value="LYSR FAMILY TRANSCRIPTIONAL REGULATOR"/>
    <property type="match status" value="1"/>
</dbReference>
<evidence type="ECO:0000259" key="5">
    <source>
        <dbReference type="PROSITE" id="PS50931"/>
    </source>
</evidence>
<evidence type="ECO:0000256" key="3">
    <source>
        <dbReference type="ARBA" id="ARBA00023125"/>
    </source>
</evidence>
<dbReference type="CDD" id="cd08476">
    <property type="entry name" value="PBP2_CrgA_like_7"/>
    <property type="match status" value="1"/>
</dbReference>
<keyword evidence="2" id="KW-0805">Transcription regulation</keyword>
<keyword evidence="7" id="KW-1185">Reference proteome</keyword>
<dbReference type="Gene3D" id="1.10.10.10">
    <property type="entry name" value="Winged helix-like DNA-binding domain superfamily/Winged helix DNA-binding domain"/>
    <property type="match status" value="1"/>
</dbReference>
<evidence type="ECO:0000313" key="7">
    <source>
        <dbReference type="Proteomes" id="UP000319931"/>
    </source>
</evidence>
<keyword evidence="3" id="KW-0238">DNA-binding</keyword>
<dbReference type="EMBL" id="RCZC01000004">
    <property type="protein sequence ID" value="TPG52202.1"/>
    <property type="molecule type" value="Genomic_DNA"/>
</dbReference>
<dbReference type="InterPro" id="IPR036390">
    <property type="entry name" value="WH_DNA-bd_sf"/>
</dbReference>
<dbReference type="AlphaFoldDB" id="A0A502FSI1"/>
<dbReference type="FunFam" id="1.10.10.10:FF:000001">
    <property type="entry name" value="LysR family transcriptional regulator"/>
    <property type="match status" value="1"/>
</dbReference>
<evidence type="ECO:0000256" key="2">
    <source>
        <dbReference type="ARBA" id="ARBA00023015"/>
    </source>
</evidence>
<dbReference type="InterPro" id="IPR000847">
    <property type="entry name" value="LysR_HTH_N"/>
</dbReference>
<dbReference type="InterPro" id="IPR036388">
    <property type="entry name" value="WH-like_DNA-bd_sf"/>
</dbReference>
<dbReference type="GO" id="GO:0003700">
    <property type="term" value="F:DNA-binding transcription factor activity"/>
    <property type="evidence" value="ECO:0007669"/>
    <property type="project" value="InterPro"/>
</dbReference>
<dbReference type="PROSITE" id="PS50931">
    <property type="entry name" value="HTH_LYSR"/>
    <property type="match status" value="1"/>
</dbReference>
<evidence type="ECO:0000256" key="1">
    <source>
        <dbReference type="ARBA" id="ARBA00009437"/>
    </source>
</evidence>
<dbReference type="GO" id="GO:0043565">
    <property type="term" value="F:sequence-specific DNA binding"/>
    <property type="evidence" value="ECO:0007669"/>
    <property type="project" value="TreeGrafter"/>
</dbReference>
<gene>
    <name evidence="6" type="ORF">EAH76_16020</name>
</gene>
<dbReference type="InterPro" id="IPR005119">
    <property type="entry name" value="LysR_subst-bd"/>
</dbReference>
<feature type="domain" description="HTH lysR-type" evidence="5">
    <location>
        <begin position="10"/>
        <end position="59"/>
    </location>
</feature>
<dbReference type="RefSeq" id="WP_140851274.1">
    <property type="nucleotide sequence ID" value="NZ_RCZC01000004.1"/>
</dbReference>
<proteinExistence type="inferred from homology"/>